<proteinExistence type="predicted"/>
<name>A0ACB5RGD4_9CLOT</name>
<protein>
    <submittedName>
        <fullName evidence="1">Methyl-accepting chemotaxis protein</fullName>
    </submittedName>
</protein>
<dbReference type="EMBL" id="BROD01000001">
    <property type="protein sequence ID" value="GKX68122.1"/>
    <property type="molecule type" value="Genomic_DNA"/>
</dbReference>
<gene>
    <name evidence="1" type="ORF">rsdtw13_33800</name>
</gene>
<comment type="caution">
    <text evidence="1">The sequence shown here is derived from an EMBL/GenBank/DDBJ whole genome shotgun (WGS) entry which is preliminary data.</text>
</comment>
<organism evidence="1 2">
    <name type="scientific">Inconstantimicrobium mannanitabidum</name>
    <dbReference type="NCBI Taxonomy" id="1604901"/>
    <lineage>
        <taxon>Bacteria</taxon>
        <taxon>Bacillati</taxon>
        <taxon>Bacillota</taxon>
        <taxon>Clostridia</taxon>
        <taxon>Eubacteriales</taxon>
        <taxon>Clostridiaceae</taxon>
        <taxon>Inconstantimicrobium</taxon>
    </lineage>
</organism>
<dbReference type="Proteomes" id="UP001058074">
    <property type="component" value="Unassembled WGS sequence"/>
</dbReference>
<evidence type="ECO:0000313" key="1">
    <source>
        <dbReference type="EMBL" id="GKX68122.1"/>
    </source>
</evidence>
<keyword evidence="2" id="KW-1185">Reference proteome</keyword>
<reference evidence="1" key="1">
    <citation type="journal article" date="2025" name="Int. J. Syst. Evol. Microbiol.">
        <title>Inconstantimicrobium mannanitabidum sp. nov., a novel member of the family Clostridiaceae isolated from anoxic soil under the treatment of reductive soil disinfestation.</title>
        <authorList>
            <person name="Ueki A."/>
            <person name="Tonouchi A."/>
            <person name="Honma S."/>
            <person name="Kaku N."/>
            <person name="Ueki K."/>
        </authorList>
    </citation>
    <scope>NUCLEOTIDE SEQUENCE</scope>
    <source>
        <strain evidence="1">TW13</strain>
    </source>
</reference>
<accession>A0ACB5RGD4</accession>
<evidence type="ECO:0000313" key="2">
    <source>
        <dbReference type="Proteomes" id="UP001058074"/>
    </source>
</evidence>
<sequence>MKKISTKIIAAIVFFCLVTSIIITTATNIVSKGALKTDAESNLLQTSVNKAQTINEGLISTKNTVDNLESLFSQSFDLNKVKTDKAYADSYAKFMSPIMKNLISRQPNLLGVALIINPELTDSAYQVIFERKAGEKDVTQLQKFTKSQFQTNNPDMTWYYNPINSKTALWSDPHTDSSSTSMRMAYTKPIYINNQLIGVIAVDLFFNDYKNMINNVKIYDKGHASLLNKDTKYLVDKKYTDKDTLKTVLGNTVDVISKDSGIQYYEKDGIKSVLAYTKLYNGNIMIVSADESDIFKVINNNIILSIIITLIVCIITSIIALFIGKRLSDPIVFITGLVNLTSTLDFRENDKFSKINNFKDESGIIGKAVLNLREILKDVLIDIKKCSDTTSGHSINLNSVTEELQDSLTAINSTVIELANGAEAQANDAQDSSEKLGVLSDKVENIISITDTFNSEFETAKTYNDKAIKSIDTLMDKIKSTTEIELKTSNSVKELAEKSSLIENIVLTINGISTQTNLLALNAAIEAARAGEAGRGFGVVAEQIRALSEQTADSTKKIETIINDIRNEISITEKNMDASTSNIIEVNNSINESKQSFADIKLSFQTLSSKVDTLISNIDDIKTSKESVVDSIQGITAICEQSAAATEEVSATVHEQLSSVANVREASESLKNLVNTLEELLGKFTL</sequence>